<evidence type="ECO:0000256" key="1">
    <source>
        <dbReference type="SAM" id="Phobius"/>
    </source>
</evidence>
<sequence>MRSPTFKTSYLPEYLAWLMFLAGVANATLIWSGVYAAAPQTLLVLLGGLLGTTGIALLGLLMLATWCALGLLLAALTRRVLEGRS</sequence>
<organism evidence="2">
    <name type="scientific">Pseudomonas aeruginosa</name>
    <dbReference type="NCBI Taxonomy" id="287"/>
    <lineage>
        <taxon>Bacteria</taxon>
        <taxon>Pseudomonadati</taxon>
        <taxon>Pseudomonadota</taxon>
        <taxon>Gammaproteobacteria</taxon>
        <taxon>Pseudomonadales</taxon>
        <taxon>Pseudomonadaceae</taxon>
        <taxon>Pseudomonas</taxon>
    </lineage>
</organism>
<proteinExistence type="predicted"/>
<name>A0A6C0L3F0_PSEAI</name>
<dbReference type="EMBL" id="MN583270">
    <property type="protein sequence ID" value="QHU24559.1"/>
    <property type="molecule type" value="Genomic_DNA"/>
</dbReference>
<protein>
    <submittedName>
        <fullName evidence="2">Uncharacterized protein</fullName>
    </submittedName>
</protein>
<feature type="transmembrane region" description="Helical" evidence="1">
    <location>
        <begin position="43"/>
        <end position="76"/>
    </location>
</feature>
<keyword evidence="1" id="KW-0472">Membrane</keyword>
<evidence type="ECO:0000313" key="2">
    <source>
        <dbReference type="EMBL" id="QHU24559.1"/>
    </source>
</evidence>
<keyword evidence="1" id="KW-0812">Transmembrane</keyword>
<dbReference type="AlphaFoldDB" id="A0A6C0L3F0"/>
<keyword evidence="1" id="KW-1133">Transmembrane helix</keyword>
<feature type="transmembrane region" description="Helical" evidence="1">
    <location>
        <begin position="14"/>
        <end position="37"/>
    </location>
</feature>
<accession>A0A6C0L3F0</accession>
<keyword evidence="2" id="KW-0614">Plasmid</keyword>
<geneLocation type="plasmid" evidence="2">
    <name>pNK546b</name>
</geneLocation>
<reference evidence="2" key="1">
    <citation type="submission" date="2019-10" db="EMBL/GenBank/DDBJ databases">
        <title>Extensively Drug-Resistant Pseudomonas aeruginosa ST664 clone carrying KPC-2-encoding megaplasmid in a burn clinic.</title>
        <authorList>
            <person name="Li Z."/>
            <person name="Cai Z."/>
            <person name="Cai Z."/>
            <person name="Zhang Y."/>
            <person name="Fu T."/>
            <person name="Jin Y."/>
            <person name="Cheng Z."/>
            <person name="Jin S."/>
            <person name="Wu W."/>
            <person name="Yang L."/>
            <person name="Bai F."/>
        </authorList>
    </citation>
    <scope>NUCLEOTIDE SEQUENCE</scope>
    <source>
        <strain evidence="2">NK546</strain>
        <plasmid evidence="2">pNK546b</plasmid>
    </source>
</reference>